<name>A0AAU9E2B4_9FIRM</name>
<evidence type="ECO:0000259" key="2">
    <source>
        <dbReference type="Pfam" id="PF02371"/>
    </source>
</evidence>
<proteinExistence type="predicted"/>
<dbReference type="InterPro" id="IPR003346">
    <property type="entry name" value="Transposase_20"/>
</dbReference>
<dbReference type="EMBL" id="AP028654">
    <property type="protein sequence ID" value="BEP28541.1"/>
    <property type="molecule type" value="Genomic_DNA"/>
</dbReference>
<dbReference type="GO" id="GO:0003677">
    <property type="term" value="F:DNA binding"/>
    <property type="evidence" value="ECO:0007669"/>
    <property type="project" value="InterPro"/>
</dbReference>
<dbReference type="RefSeq" id="WP_338536854.1">
    <property type="nucleotide sequence ID" value="NZ_AP028654.1"/>
</dbReference>
<dbReference type="InterPro" id="IPR047650">
    <property type="entry name" value="Transpos_IS110"/>
</dbReference>
<dbReference type="PANTHER" id="PTHR33055">
    <property type="entry name" value="TRANSPOSASE FOR INSERTION SEQUENCE ELEMENT IS1111A"/>
    <property type="match status" value="1"/>
</dbReference>
<sequence length="434" mass="49568">MSNYYHLPVVGIDVAANFSVVTALKPNGDVFRKNLKISHTLEGFNKLLLFLQKIEEEFNDSPKVFCESTGIYHLTLLHFLVKNQIDIHVINPLITNSNKNSNIRKVKTDKLDSLSIAKICKFDNVKTSTFTSEEFLHLKLLVREYYKVVDLKANLKKTFSNNIYINYPGLQNAFANITGKTPLIFIRKYPTPKHLLNAEPKVVIELLTKSSRRGSSWANNKYNKLIKIANSANIIGITPLLFESKVIRFSESFDFYTNQLRNIVDEIHQYIDNASFGEVFKQNINLLKSFKGLGDITAITLLVEMGDINNFSKPQQLVAFFGVDPSVNQSGNFSGDRNKMSKRGTAIGRRALYTVALASIRTSKNKKPINLVLYEYYHIALDKKKKKVKLVAVMNKLLRYIFSILKNQKPYEVRNPLIHKRMFLESKLHNPVAA</sequence>
<dbReference type="InterPro" id="IPR002525">
    <property type="entry name" value="Transp_IS110-like_N"/>
</dbReference>
<dbReference type="GO" id="GO:0006313">
    <property type="term" value="P:DNA transposition"/>
    <property type="evidence" value="ECO:0007669"/>
    <property type="project" value="InterPro"/>
</dbReference>
<feature type="domain" description="Transposase IS116/IS110/IS902 C-terminal" evidence="2">
    <location>
        <begin position="285"/>
        <end position="364"/>
    </location>
</feature>
<dbReference type="Proteomes" id="UP001321786">
    <property type="component" value="Chromosome"/>
</dbReference>
<evidence type="ECO:0000313" key="4">
    <source>
        <dbReference type="Proteomes" id="UP001321786"/>
    </source>
</evidence>
<evidence type="ECO:0000259" key="1">
    <source>
        <dbReference type="Pfam" id="PF01548"/>
    </source>
</evidence>
<gene>
    <name evidence="3" type="ORF">HLPR_08720</name>
</gene>
<feature type="domain" description="Transposase IS110-like N-terminal" evidence="1">
    <location>
        <begin position="10"/>
        <end position="158"/>
    </location>
</feature>
<dbReference type="NCBIfam" id="NF033542">
    <property type="entry name" value="transpos_IS110"/>
    <property type="match status" value="1"/>
</dbReference>
<reference evidence="3 4" key="1">
    <citation type="submission" date="2023-08" db="EMBL/GenBank/DDBJ databases">
        <title>Helicovermis profunda gen. nov., sp. nov., a novel mesophilic, fermentative bacterium within the Bacillota from a deep-sea hydrothermal vent chimney.</title>
        <authorList>
            <person name="Miyazaki U."/>
            <person name="Mizutani D."/>
            <person name="Hashimoto Y."/>
            <person name="Tame A."/>
            <person name="Sawayama S."/>
            <person name="Miyazaki J."/>
            <person name="Takai K."/>
            <person name="Nakagawa S."/>
        </authorList>
    </citation>
    <scope>NUCLEOTIDE SEQUENCE [LARGE SCALE GENOMIC DNA]</scope>
    <source>
        <strain evidence="3 4">S502</strain>
    </source>
</reference>
<keyword evidence="4" id="KW-1185">Reference proteome</keyword>
<evidence type="ECO:0000313" key="3">
    <source>
        <dbReference type="EMBL" id="BEP28541.1"/>
    </source>
</evidence>
<protein>
    <submittedName>
        <fullName evidence="3">IS110-like element ISDha10 family transposase</fullName>
    </submittedName>
</protein>
<dbReference type="KEGG" id="hprf:HLPR_08720"/>
<dbReference type="Pfam" id="PF01548">
    <property type="entry name" value="DEDD_Tnp_IS110"/>
    <property type="match status" value="1"/>
</dbReference>
<organism evidence="3 4">
    <name type="scientific">Helicovermis profundi</name>
    <dbReference type="NCBI Taxonomy" id="3065157"/>
    <lineage>
        <taxon>Bacteria</taxon>
        <taxon>Bacillati</taxon>
        <taxon>Bacillota</taxon>
        <taxon>Clostridia</taxon>
        <taxon>Helicovermis</taxon>
    </lineage>
</organism>
<dbReference type="PANTHER" id="PTHR33055:SF13">
    <property type="entry name" value="TRANSPOSASE"/>
    <property type="match status" value="1"/>
</dbReference>
<dbReference type="Pfam" id="PF02371">
    <property type="entry name" value="Transposase_20"/>
    <property type="match status" value="1"/>
</dbReference>
<accession>A0AAU9E2B4</accession>
<dbReference type="AlphaFoldDB" id="A0AAU9E2B4"/>
<dbReference type="GO" id="GO:0004803">
    <property type="term" value="F:transposase activity"/>
    <property type="evidence" value="ECO:0007669"/>
    <property type="project" value="InterPro"/>
</dbReference>